<feature type="transmembrane region" description="Helical" evidence="1">
    <location>
        <begin position="48"/>
        <end position="67"/>
    </location>
</feature>
<evidence type="ECO:0000313" key="2">
    <source>
        <dbReference type="EMBL" id="RJG23060.1"/>
    </source>
</evidence>
<dbReference type="AlphaFoldDB" id="A0A3A3GIR0"/>
<reference evidence="2 3" key="1">
    <citation type="submission" date="2018-09" db="EMBL/GenBank/DDBJ databases">
        <title>Paenibacillus SK2017-BO5.</title>
        <authorList>
            <person name="Piskunova J.V."/>
            <person name="Dubiley S.A."/>
            <person name="Severinov K.V."/>
        </authorList>
    </citation>
    <scope>NUCLEOTIDE SEQUENCE [LARGE SCALE GENOMIC DNA]</scope>
    <source>
        <strain evidence="2 3">BO5</strain>
    </source>
</reference>
<feature type="transmembrane region" description="Helical" evidence="1">
    <location>
        <begin position="20"/>
        <end position="36"/>
    </location>
</feature>
<accession>A0A3A3GIR0</accession>
<gene>
    <name evidence="2" type="ORF">DQX05_14360</name>
</gene>
<keyword evidence="1" id="KW-1133">Transmembrane helix</keyword>
<dbReference type="Proteomes" id="UP000266177">
    <property type="component" value="Unassembled WGS sequence"/>
</dbReference>
<comment type="caution">
    <text evidence="2">The sequence shown here is derived from an EMBL/GenBank/DDBJ whole genome shotgun (WGS) entry which is preliminary data.</text>
</comment>
<evidence type="ECO:0000256" key="1">
    <source>
        <dbReference type="SAM" id="Phobius"/>
    </source>
</evidence>
<proteinExistence type="predicted"/>
<sequence>MNLVPFRDVIKGINGAIREAILNIIMLIPFGFLLPIRKKKKCNYYNSFFIIIFFINRANAITVYMVSRTNK</sequence>
<evidence type="ECO:0000313" key="3">
    <source>
        <dbReference type="Proteomes" id="UP000266177"/>
    </source>
</evidence>
<keyword evidence="1" id="KW-0812">Transmembrane</keyword>
<keyword evidence="1" id="KW-0472">Membrane</keyword>
<dbReference type="EMBL" id="QYZD01000012">
    <property type="protein sequence ID" value="RJG23060.1"/>
    <property type="molecule type" value="Genomic_DNA"/>
</dbReference>
<protein>
    <submittedName>
        <fullName evidence="2">Uncharacterized protein</fullName>
    </submittedName>
</protein>
<organism evidence="2 3">
    <name type="scientific">Paenibacillus thiaminolyticus</name>
    <name type="common">Bacillus thiaminolyticus</name>
    <dbReference type="NCBI Taxonomy" id="49283"/>
    <lineage>
        <taxon>Bacteria</taxon>
        <taxon>Bacillati</taxon>
        <taxon>Bacillota</taxon>
        <taxon>Bacilli</taxon>
        <taxon>Bacillales</taxon>
        <taxon>Paenibacillaceae</taxon>
        <taxon>Paenibacillus</taxon>
    </lineage>
</organism>
<name>A0A3A3GIR0_PANTH</name>